<dbReference type="Proteomes" id="UP000469559">
    <property type="component" value="Unassembled WGS sequence"/>
</dbReference>
<gene>
    <name evidence="2" type="ORF">LARI1_G005451</name>
</gene>
<evidence type="ECO:0000313" key="2">
    <source>
        <dbReference type="EMBL" id="TVY15991.1"/>
    </source>
</evidence>
<sequence>MDQTCDVCHCLAFSSNSKRRVHDQIGNDSVLRLGSRARAEIRDSGTAGCRFCEAILKAIEAFGDDSENRVLIQTSSDGGSIIEVFPDRLQLYCPPDLPPAWDGVLVAAELPTSSFSQSSFDFIRDSLEHCASQHTACKQLDAKLPKRLIDIHSEDDKFRIIETEPGSTGRYIALSYCWGASKFLTTTTADTVSDWRSLSDLPKSITDAVVVTKALGVRYLWVDALCIIQDSIEDWVIQSSRMGSVYRNAYVTIAASSALSADVGFLGPFDSQFERKTINIPWTNNFGDDTILK</sequence>
<dbReference type="PANTHER" id="PTHR33112:SF16">
    <property type="entry name" value="HETEROKARYON INCOMPATIBILITY DOMAIN-CONTAINING PROTEIN"/>
    <property type="match status" value="1"/>
</dbReference>
<dbReference type="Pfam" id="PF06985">
    <property type="entry name" value="HET"/>
    <property type="match status" value="1"/>
</dbReference>
<evidence type="ECO:0000313" key="3">
    <source>
        <dbReference type="Proteomes" id="UP000469559"/>
    </source>
</evidence>
<protein>
    <recommendedName>
        <fullName evidence="1">Heterokaryon incompatibility domain-containing protein</fullName>
    </recommendedName>
</protein>
<feature type="domain" description="Heterokaryon incompatibility" evidence="1">
    <location>
        <begin position="171"/>
        <end position="267"/>
    </location>
</feature>
<dbReference type="EMBL" id="QGMF01000425">
    <property type="protein sequence ID" value="TVY15991.1"/>
    <property type="molecule type" value="Genomic_DNA"/>
</dbReference>
<keyword evidence="3" id="KW-1185">Reference proteome</keyword>
<evidence type="ECO:0000259" key="1">
    <source>
        <dbReference type="Pfam" id="PF06985"/>
    </source>
</evidence>
<dbReference type="PANTHER" id="PTHR33112">
    <property type="entry name" value="DOMAIN PROTEIN, PUTATIVE-RELATED"/>
    <property type="match status" value="1"/>
</dbReference>
<comment type="caution">
    <text evidence="2">The sequence shown here is derived from an EMBL/GenBank/DDBJ whole genome shotgun (WGS) entry which is preliminary data.</text>
</comment>
<dbReference type="AlphaFoldDB" id="A0A8T9B9C2"/>
<accession>A0A8T9B9C2</accession>
<reference evidence="2 3" key="1">
    <citation type="submission" date="2018-05" db="EMBL/GenBank/DDBJ databases">
        <title>Whole genome sequencing for identification of molecular markers to develop diagnostic detection tools for the regulated plant pathogen Lachnellula willkommii.</title>
        <authorList>
            <person name="Giroux E."/>
            <person name="Bilodeau G."/>
        </authorList>
    </citation>
    <scope>NUCLEOTIDE SEQUENCE [LARGE SCALE GENOMIC DNA]</scope>
    <source>
        <strain evidence="2 3">CBS 203.66</strain>
    </source>
</reference>
<dbReference type="OrthoDB" id="5347061at2759"/>
<proteinExistence type="predicted"/>
<name>A0A8T9B9C2_9HELO</name>
<dbReference type="InterPro" id="IPR010730">
    <property type="entry name" value="HET"/>
</dbReference>
<organism evidence="2 3">
    <name type="scientific">Lachnellula arida</name>
    <dbReference type="NCBI Taxonomy" id="1316785"/>
    <lineage>
        <taxon>Eukaryota</taxon>
        <taxon>Fungi</taxon>
        <taxon>Dikarya</taxon>
        <taxon>Ascomycota</taxon>
        <taxon>Pezizomycotina</taxon>
        <taxon>Leotiomycetes</taxon>
        <taxon>Helotiales</taxon>
        <taxon>Lachnaceae</taxon>
        <taxon>Lachnellula</taxon>
    </lineage>
</organism>
<feature type="non-terminal residue" evidence="2">
    <location>
        <position position="293"/>
    </location>
</feature>